<reference evidence="2 3" key="1">
    <citation type="submission" date="2016-06" db="EMBL/GenBank/DDBJ databases">
        <authorList>
            <person name="Ramos C."/>
            <person name="Pintado A."/>
            <person name="Crespo-Gomez J.I."/>
        </authorList>
    </citation>
    <scope>NUCLEOTIDE SEQUENCE [LARGE SCALE GENOMIC DNA]</scope>
    <source>
        <strain evidence="2 3">AVO110</strain>
    </source>
</reference>
<gene>
    <name evidence="2" type="ORF">A9179_16665</name>
</gene>
<proteinExistence type="predicted"/>
<feature type="region of interest" description="Disordered" evidence="1">
    <location>
        <begin position="48"/>
        <end position="68"/>
    </location>
</feature>
<evidence type="ECO:0000313" key="3">
    <source>
        <dbReference type="Proteomes" id="UP000744555"/>
    </source>
</evidence>
<evidence type="ECO:0000313" key="2">
    <source>
        <dbReference type="EMBL" id="MBC9251905.1"/>
    </source>
</evidence>
<sequence>MLHAQLQDQLYCITHDEEQRALIDAFAVNVQDRQWLIYCALGGHEHPEYPDSDPHTGVSLPELYQQAA</sequence>
<name>A0ABR7S2W7_AQUAC</name>
<comment type="caution">
    <text evidence="2">The sequence shown here is derived from an EMBL/GenBank/DDBJ whole genome shotgun (WGS) entry which is preliminary data.</text>
</comment>
<accession>A0ABR7S2W7</accession>
<dbReference type="RefSeq" id="WP_187807390.1">
    <property type="nucleotide sequence ID" value="NZ_LZEU01000001.1"/>
</dbReference>
<dbReference type="Proteomes" id="UP000744555">
    <property type="component" value="Unassembled WGS sequence"/>
</dbReference>
<keyword evidence="3" id="KW-1185">Reference proteome</keyword>
<protein>
    <submittedName>
        <fullName evidence="2">Uncharacterized protein</fullName>
    </submittedName>
</protein>
<evidence type="ECO:0000256" key="1">
    <source>
        <dbReference type="SAM" id="MobiDB-lite"/>
    </source>
</evidence>
<organism evidence="2 3">
    <name type="scientific">Aquipseudomonas alcaligenes</name>
    <name type="common">Pseudomonas alcaligenes</name>
    <dbReference type="NCBI Taxonomy" id="43263"/>
    <lineage>
        <taxon>Bacteria</taxon>
        <taxon>Pseudomonadati</taxon>
        <taxon>Pseudomonadota</taxon>
        <taxon>Gammaproteobacteria</taxon>
        <taxon>Pseudomonadales</taxon>
        <taxon>Pseudomonadaceae</taxon>
        <taxon>Aquipseudomonas</taxon>
    </lineage>
</organism>
<dbReference type="EMBL" id="LZEU01000001">
    <property type="protein sequence ID" value="MBC9251905.1"/>
    <property type="molecule type" value="Genomic_DNA"/>
</dbReference>